<dbReference type="Gene3D" id="3.30.460.80">
    <property type="entry name" value="NADH:ubiquinone oxidoreductase, 30kDa subunit"/>
    <property type="match status" value="1"/>
</dbReference>
<dbReference type="GO" id="GO:0008137">
    <property type="term" value="F:NADH dehydrogenase (ubiquinone) activity"/>
    <property type="evidence" value="ECO:0007669"/>
    <property type="project" value="InterPro"/>
</dbReference>
<dbReference type="SUPFAM" id="SSF143243">
    <property type="entry name" value="Nqo5-like"/>
    <property type="match status" value="1"/>
</dbReference>
<dbReference type="OrthoDB" id="3178054at2"/>
<feature type="domain" description="NADH:ubiquinone oxidoreductase 30kDa subunit" evidence="1">
    <location>
        <begin position="10"/>
        <end position="113"/>
    </location>
</feature>
<accession>A0A3D8P2G0</accession>
<proteinExistence type="predicted"/>
<dbReference type="InterPro" id="IPR012179">
    <property type="entry name" value="NiFe-hyd_3_EchD"/>
</dbReference>
<evidence type="ECO:0000259" key="1">
    <source>
        <dbReference type="Pfam" id="PF00329"/>
    </source>
</evidence>
<sequence>MRVIKDYQISKEQLLLEVERLVKEGARLGTAICIDEGEEFEVIYNFQKGLDSVNLRLRVKKEEEVPSISSILLGAVLAENEMREMTGLKVTGMVLDFGERMLLADESPRFPLLRVARQREVIK</sequence>
<dbReference type="Proteomes" id="UP000256329">
    <property type="component" value="Unassembled WGS sequence"/>
</dbReference>
<comment type="caution">
    <text evidence="2">The sequence shown here is derived from an EMBL/GenBank/DDBJ whole genome shotgun (WGS) entry which is preliminary data.</text>
</comment>
<evidence type="ECO:0000313" key="2">
    <source>
        <dbReference type="EMBL" id="RDV82456.1"/>
    </source>
</evidence>
<dbReference type="EMBL" id="QSLN01000010">
    <property type="protein sequence ID" value="RDV82456.1"/>
    <property type="molecule type" value="Genomic_DNA"/>
</dbReference>
<protein>
    <submittedName>
        <fullName evidence="2">NADH-quinone oxidoreductase subunit C</fullName>
    </submittedName>
</protein>
<dbReference type="AlphaFoldDB" id="A0A3D8P2G0"/>
<name>A0A3D8P2G0_9THEO</name>
<reference evidence="2 3" key="1">
    <citation type="submission" date="2018-08" db="EMBL/GenBank/DDBJ databases">
        <title>Form III RuBisCO-mediated autotrophy in Thermodesulfobium bacteria.</title>
        <authorList>
            <person name="Toshchakov S.V."/>
            <person name="Kublanov I.V."/>
            <person name="Frolov E."/>
            <person name="Bonch-Osmolovskaya E.A."/>
            <person name="Tourova T.P."/>
            <person name="Chernych N.A."/>
            <person name="Lebedinsky A.V."/>
        </authorList>
    </citation>
    <scope>NUCLEOTIDE SEQUENCE [LARGE SCALE GENOMIC DNA]</scope>
    <source>
        <strain evidence="2 3">SR</strain>
    </source>
</reference>
<evidence type="ECO:0000313" key="3">
    <source>
        <dbReference type="Proteomes" id="UP000256329"/>
    </source>
</evidence>
<dbReference type="RefSeq" id="WP_115792899.1">
    <property type="nucleotide sequence ID" value="NZ_QSLN01000010.1"/>
</dbReference>
<dbReference type="Pfam" id="PF00329">
    <property type="entry name" value="Complex1_30kDa"/>
    <property type="match status" value="1"/>
</dbReference>
<dbReference type="InterPro" id="IPR037232">
    <property type="entry name" value="NADH_quin_OxRdtase_su_C/D-like"/>
</dbReference>
<dbReference type="PIRSF" id="PIRSF036585">
    <property type="entry name" value="EchD"/>
    <property type="match status" value="1"/>
</dbReference>
<keyword evidence="3" id="KW-1185">Reference proteome</keyword>
<organism evidence="2 3">
    <name type="scientific">Ammonifex thiophilus</name>
    <dbReference type="NCBI Taxonomy" id="444093"/>
    <lineage>
        <taxon>Bacteria</taxon>
        <taxon>Bacillati</taxon>
        <taxon>Bacillota</taxon>
        <taxon>Clostridia</taxon>
        <taxon>Thermoanaerobacterales</taxon>
        <taxon>Thermoanaerobacteraceae</taxon>
        <taxon>Ammonifex</taxon>
    </lineage>
</organism>
<dbReference type="InterPro" id="IPR001268">
    <property type="entry name" value="NADH_UbQ_OxRdtase_30kDa_su"/>
</dbReference>
<gene>
    <name evidence="2" type="ORF">DXX99_07600</name>
</gene>